<evidence type="ECO:0000313" key="3">
    <source>
        <dbReference type="Proteomes" id="UP000242287"/>
    </source>
</evidence>
<dbReference type="Proteomes" id="UP000242287">
    <property type="component" value="Unassembled WGS sequence"/>
</dbReference>
<dbReference type="Pfam" id="PF01636">
    <property type="entry name" value="APH"/>
    <property type="match status" value="1"/>
</dbReference>
<organism evidence="2 3">
    <name type="scientific">Amanita thiersii Skay4041</name>
    <dbReference type="NCBI Taxonomy" id="703135"/>
    <lineage>
        <taxon>Eukaryota</taxon>
        <taxon>Fungi</taxon>
        <taxon>Dikarya</taxon>
        <taxon>Basidiomycota</taxon>
        <taxon>Agaricomycotina</taxon>
        <taxon>Agaricomycetes</taxon>
        <taxon>Agaricomycetidae</taxon>
        <taxon>Agaricales</taxon>
        <taxon>Pluteineae</taxon>
        <taxon>Amanitaceae</taxon>
        <taxon>Amanita</taxon>
    </lineage>
</organism>
<dbReference type="SUPFAM" id="SSF56112">
    <property type="entry name" value="Protein kinase-like (PK-like)"/>
    <property type="match status" value="1"/>
</dbReference>
<proteinExistence type="predicted"/>
<protein>
    <recommendedName>
        <fullName evidence="1">Aminoglycoside phosphotransferase domain-containing protein</fullName>
    </recommendedName>
</protein>
<dbReference type="OrthoDB" id="3048557at2759"/>
<keyword evidence="3" id="KW-1185">Reference proteome</keyword>
<sequence length="448" mass="50191">MAPELPQPCLFDFNTYLQKPHVQQALSAYFEPHRIHTASVSGKQAYSATQLTGGLVNVTARVALQRDGSKCTVILKYAPPFVAASLGNMPFGQFRQTIESRALFLLDETPSVKQQLERLQVRIPKPIWFDEHEHVLALEDLGEELVTLDDWLCSAGGFPELDVCETVGSRLGEALAVVHTDERLRERLDRTDFVNPDTAELVGEEVVGKIQELLNQYLPTDAEDPYLATSISTIIKNEYTRNDSTPEASIFSNGDLWTGSVLISKGGDANINTKPLVGVIDWEFAGAGRVLQDIGQLSAWLRLLAEAPAWASNPVHPEQPSVIPDAVMLTPSSKFAHACFTAYACRLRNSDKLSWMVEPRSDSDKQRRLRVIQSTWILHGREIIYNATSPDTAEKFSRLVPPDTFYSWRVHMVKLGCWYVLSANDSTLEFEATIAKECFLEPLYHLEW</sequence>
<evidence type="ECO:0000313" key="2">
    <source>
        <dbReference type="EMBL" id="PFH52120.1"/>
    </source>
</evidence>
<name>A0A2A9NWI0_9AGAR</name>
<dbReference type="EMBL" id="KZ301981">
    <property type="protein sequence ID" value="PFH52120.1"/>
    <property type="molecule type" value="Genomic_DNA"/>
</dbReference>
<accession>A0A2A9NWI0</accession>
<dbReference type="InterPro" id="IPR011009">
    <property type="entry name" value="Kinase-like_dom_sf"/>
</dbReference>
<dbReference type="AlphaFoldDB" id="A0A2A9NWI0"/>
<dbReference type="Gene3D" id="3.30.200.20">
    <property type="entry name" value="Phosphorylase Kinase, domain 1"/>
    <property type="match status" value="1"/>
</dbReference>
<gene>
    <name evidence="2" type="ORF">AMATHDRAFT_46485</name>
</gene>
<evidence type="ECO:0000259" key="1">
    <source>
        <dbReference type="Pfam" id="PF01636"/>
    </source>
</evidence>
<dbReference type="Gene3D" id="3.90.1200.10">
    <property type="match status" value="1"/>
</dbReference>
<feature type="domain" description="Aminoglycoside phosphotransferase" evidence="1">
    <location>
        <begin position="114"/>
        <end position="300"/>
    </location>
</feature>
<dbReference type="InterPro" id="IPR002575">
    <property type="entry name" value="Aminoglycoside_PTrfase"/>
</dbReference>
<reference evidence="2 3" key="1">
    <citation type="submission" date="2014-02" db="EMBL/GenBank/DDBJ databases">
        <title>Transposable element dynamics among asymbiotic and ectomycorrhizal Amanita fungi.</title>
        <authorList>
            <consortium name="DOE Joint Genome Institute"/>
            <person name="Hess J."/>
            <person name="Skrede I."/>
            <person name="Wolfe B."/>
            <person name="LaButti K."/>
            <person name="Ohm R.A."/>
            <person name="Grigoriev I.V."/>
            <person name="Pringle A."/>
        </authorList>
    </citation>
    <scope>NUCLEOTIDE SEQUENCE [LARGE SCALE GENOMIC DNA]</scope>
    <source>
        <strain evidence="2 3">SKay4041</strain>
    </source>
</reference>